<dbReference type="NCBIfam" id="TIGR02841">
    <property type="entry name" value="spore_YyaC"/>
    <property type="match status" value="1"/>
</dbReference>
<proteinExistence type="predicted"/>
<accession>A0ABT4DNX9</accession>
<gene>
    <name evidence="1" type="primary">yyaC</name>
    <name evidence="1" type="ORF">M5X09_05160</name>
</gene>
<comment type="caution">
    <text evidence="1">The sequence shown here is derived from an EMBL/GenBank/DDBJ whole genome shotgun (WGS) entry which is preliminary data.</text>
</comment>
<reference evidence="1 2" key="1">
    <citation type="submission" date="2022-05" db="EMBL/GenBank/DDBJ databases">
        <title>Genome Sequencing of Bee-Associated Microbes.</title>
        <authorList>
            <person name="Dunlap C."/>
        </authorList>
    </citation>
    <scope>NUCLEOTIDE SEQUENCE [LARGE SCALE GENOMIC DNA]</scope>
    <source>
        <strain evidence="1 2">NRRL NRS-1438</strain>
    </source>
</reference>
<keyword evidence="2" id="KW-1185">Reference proteome</keyword>
<dbReference type="InterPro" id="IPR009665">
    <property type="entry name" value="YyaC"/>
</dbReference>
<protein>
    <submittedName>
        <fullName evidence="1">Spore protease YyaC</fullName>
    </submittedName>
</protein>
<dbReference type="InterPro" id="IPR023430">
    <property type="entry name" value="Pept_HybD-like_dom_sf"/>
</dbReference>
<evidence type="ECO:0000313" key="1">
    <source>
        <dbReference type="EMBL" id="MCY9519072.1"/>
    </source>
</evidence>
<dbReference type="GO" id="GO:0008233">
    <property type="term" value="F:peptidase activity"/>
    <property type="evidence" value="ECO:0007669"/>
    <property type="project" value="UniProtKB-KW"/>
</dbReference>
<dbReference type="Pfam" id="PF06866">
    <property type="entry name" value="DUF1256"/>
    <property type="match status" value="1"/>
</dbReference>
<dbReference type="Proteomes" id="UP001207626">
    <property type="component" value="Unassembled WGS sequence"/>
</dbReference>
<dbReference type="GO" id="GO:0006508">
    <property type="term" value="P:proteolysis"/>
    <property type="evidence" value="ECO:0007669"/>
    <property type="project" value="UniProtKB-KW"/>
</dbReference>
<dbReference type="EMBL" id="JAMDLW010000004">
    <property type="protein sequence ID" value="MCY9519072.1"/>
    <property type="molecule type" value="Genomic_DNA"/>
</dbReference>
<name>A0ABT4DNX9_9BACL</name>
<evidence type="ECO:0000313" key="2">
    <source>
        <dbReference type="Proteomes" id="UP001207626"/>
    </source>
</evidence>
<dbReference type="RefSeq" id="WP_087434988.1">
    <property type="nucleotide sequence ID" value="NZ_JAFFHZ010000001.1"/>
</dbReference>
<sequence length="178" mass="18986">MQGNFISNLEVPFTGQRHKLSGKQLDAFFQQLDIKHSLDRMTFVCIGTDRSTGDALGPLVGSRLAASGLRHVIGTLDNPCDASNLEERLGAIPEGMVTVAIDACLGHPSTVGHFLAGDQPLQPAESVGKPLPAVGQYSVAAVVNVHGPKPYWTLQTTSLRVVMNMADELSNAIIRSLL</sequence>
<keyword evidence="1" id="KW-0378">Hydrolase</keyword>
<keyword evidence="1" id="KW-0645">Protease</keyword>
<dbReference type="SUPFAM" id="SSF53163">
    <property type="entry name" value="HybD-like"/>
    <property type="match status" value="1"/>
</dbReference>
<dbReference type="GeneID" id="77003481"/>
<organism evidence="1 2">
    <name type="scientific">Paenibacillus apiarius</name>
    <dbReference type="NCBI Taxonomy" id="46240"/>
    <lineage>
        <taxon>Bacteria</taxon>
        <taxon>Bacillati</taxon>
        <taxon>Bacillota</taxon>
        <taxon>Bacilli</taxon>
        <taxon>Bacillales</taxon>
        <taxon>Paenibacillaceae</taxon>
        <taxon>Paenibacillus</taxon>
    </lineage>
</organism>